<dbReference type="SMART" id="SM00344">
    <property type="entry name" value="HTH_ASNC"/>
    <property type="match status" value="1"/>
</dbReference>
<protein>
    <submittedName>
        <fullName evidence="6">Lrp/AsnC family transcriptional regulator</fullName>
    </submittedName>
</protein>
<name>A0ABX6JUA4_9MICO</name>
<dbReference type="Pfam" id="PF13412">
    <property type="entry name" value="HTH_24"/>
    <property type="match status" value="1"/>
</dbReference>
<dbReference type="CDD" id="cd00090">
    <property type="entry name" value="HTH_ARSR"/>
    <property type="match status" value="1"/>
</dbReference>
<dbReference type="InterPro" id="IPR036388">
    <property type="entry name" value="WH-like_DNA-bd_sf"/>
</dbReference>
<evidence type="ECO:0000256" key="4">
    <source>
        <dbReference type="SAM" id="MobiDB-lite"/>
    </source>
</evidence>
<dbReference type="Gene3D" id="1.10.10.10">
    <property type="entry name" value="Winged helix-like DNA-binding domain superfamily/Winged helix DNA-binding domain"/>
    <property type="match status" value="1"/>
</dbReference>
<evidence type="ECO:0000259" key="5">
    <source>
        <dbReference type="PROSITE" id="PS50956"/>
    </source>
</evidence>
<dbReference type="PRINTS" id="PR00033">
    <property type="entry name" value="HTHASNC"/>
</dbReference>
<dbReference type="InterPro" id="IPR036390">
    <property type="entry name" value="WH_DNA-bd_sf"/>
</dbReference>
<keyword evidence="2" id="KW-0238">DNA-binding</keyword>
<keyword evidence="1" id="KW-0805">Transcription regulation</keyword>
<evidence type="ECO:0000313" key="7">
    <source>
        <dbReference type="Proteomes" id="UP000503441"/>
    </source>
</evidence>
<dbReference type="RefSeq" id="WP_166328802.1">
    <property type="nucleotide sequence ID" value="NZ_CP049933.1"/>
</dbReference>
<evidence type="ECO:0000313" key="6">
    <source>
        <dbReference type="EMBL" id="QIM17852.1"/>
    </source>
</evidence>
<dbReference type="SUPFAM" id="SSF46785">
    <property type="entry name" value="Winged helix' DNA-binding domain"/>
    <property type="match status" value="1"/>
</dbReference>
<dbReference type="InterPro" id="IPR019888">
    <property type="entry name" value="Tscrpt_reg_AsnC-like"/>
</dbReference>
<dbReference type="InterPro" id="IPR011991">
    <property type="entry name" value="ArsR-like_HTH"/>
</dbReference>
<evidence type="ECO:0000256" key="3">
    <source>
        <dbReference type="ARBA" id="ARBA00023163"/>
    </source>
</evidence>
<evidence type="ECO:0000256" key="1">
    <source>
        <dbReference type="ARBA" id="ARBA00023015"/>
    </source>
</evidence>
<feature type="region of interest" description="Disordered" evidence="4">
    <location>
        <begin position="167"/>
        <end position="200"/>
    </location>
</feature>
<dbReference type="SUPFAM" id="SSF54909">
    <property type="entry name" value="Dimeric alpha+beta barrel"/>
    <property type="match status" value="1"/>
</dbReference>
<dbReference type="EMBL" id="CP049933">
    <property type="protein sequence ID" value="QIM17852.1"/>
    <property type="molecule type" value="Genomic_DNA"/>
</dbReference>
<feature type="domain" description="HTH asnC-type" evidence="5">
    <location>
        <begin position="3"/>
        <end position="64"/>
    </location>
</feature>
<dbReference type="PANTHER" id="PTHR30154">
    <property type="entry name" value="LEUCINE-RESPONSIVE REGULATORY PROTEIN"/>
    <property type="match status" value="1"/>
</dbReference>
<evidence type="ECO:0000256" key="2">
    <source>
        <dbReference type="ARBA" id="ARBA00023125"/>
    </source>
</evidence>
<keyword evidence="7" id="KW-1185">Reference proteome</keyword>
<dbReference type="PANTHER" id="PTHR30154:SF34">
    <property type="entry name" value="TRANSCRIPTIONAL REGULATOR AZLB"/>
    <property type="match status" value="1"/>
</dbReference>
<dbReference type="Proteomes" id="UP000503441">
    <property type="component" value="Chromosome"/>
</dbReference>
<proteinExistence type="predicted"/>
<dbReference type="PROSITE" id="PS50956">
    <property type="entry name" value="HTH_ASNC_2"/>
    <property type="match status" value="1"/>
</dbReference>
<sequence length="200" mass="22207">MQLDDTHIRMIDLLRENGRLSIAALAEKLDISRSNAYQRYDWLIESGVITGFTATLDFHAAGFGVAALVFVSIEQQRWAEFRELLPSVPELEYFAVTAGPHDGMLLVRAADVAAIHELVTSTLAQWPCIKDTETIFLMDEQWDRVSLGRGLPDGLLGGPSSRIRLDCRPVRPRGRSSGLVIRRSRRRTPSGGAPRQAPAK</sequence>
<dbReference type="Gene3D" id="3.30.70.920">
    <property type="match status" value="1"/>
</dbReference>
<keyword evidence="3" id="KW-0804">Transcription</keyword>
<dbReference type="InterPro" id="IPR000485">
    <property type="entry name" value="AsnC-type_HTH_dom"/>
</dbReference>
<accession>A0ABX6JUA4</accession>
<gene>
    <name evidence="6" type="ORF">G7066_02570</name>
</gene>
<dbReference type="Pfam" id="PF01037">
    <property type="entry name" value="AsnC_trans_reg"/>
    <property type="match status" value="1"/>
</dbReference>
<organism evidence="6 7">
    <name type="scientific">Leucobacter coleopterorum</name>
    <dbReference type="NCBI Taxonomy" id="2714933"/>
    <lineage>
        <taxon>Bacteria</taxon>
        <taxon>Bacillati</taxon>
        <taxon>Actinomycetota</taxon>
        <taxon>Actinomycetes</taxon>
        <taxon>Micrococcales</taxon>
        <taxon>Microbacteriaceae</taxon>
        <taxon>Leucobacter</taxon>
    </lineage>
</organism>
<dbReference type="InterPro" id="IPR011008">
    <property type="entry name" value="Dimeric_a/b-barrel"/>
</dbReference>
<reference evidence="6 7" key="1">
    <citation type="submission" date="2020-03" db="EMBL/GenBank/DDBJ databases">
        <title>Leucobacter sp. nov., isolated from beetles.</title>
        <authorList>
            <person name="Hyun D.-W."/>
            <person name="Bae J.-W."/>
        </authorList>
    </citation>
    <scope>NUCLEOTIDE SEQUENCE [LARGE SCALE GENOMIC DNA]</scope>
    <source>
        <strain evidence="6 7">HDW9A</strain>
    </source>
</reference>
<dbReference type="InterPro" id="IPR019887">
    <property type="entry name" value="Tscrpt_reg_AsnC/Lrp_C"/>
</dbReference>